<accession>A0A1X6MZ64</accession>
<sequence length="448" mass="50904">MSQLLINTRLGAQIDCTKVELAEYADVYNFCRSMIPIVDGGKQLSSLQVLSLSDKACGRLDRETLYLLCQLLFNASALRVLRLGKSQKLLTEEPLLGRVIEELRELMTLEFYEGGTKTIEVLGNLKSYPVHLVHRTNGRFPRDAYDYTPFAHSKVFERLESLNLDCFAYNRRTAIDPGQLTFNKSLKSLTLVASHAPLHPFVKAFPYLQDLTLEEISCWHRCPSSQSPDCWETIPKLTVDVMSLRVWNIASQVYHLIVTRRPLVKYDGNPEADLFTPVLNAVEDMKPTKFTFSTTLDVRDQLWGRMATRMSSVMYLEVRVEDLLVESSGSITDWMVRMLKISIQAWATLDDASADHEAFTPLRHMYVEFPTSLSRMVQNNYTLRYLILEVSEGASLTHGMSRIAFARKWQVIQDPWGYRAPGLEEKNTDEAALALEACGGSMANSLSY</sequence>
<name>A0A1X6MZ64_9APHY</name>
<dbReference type="SUPFAM" id="SSF52047">
    <property type="entry name" value="RNI-like"/>
    <property type="match status" value="1"/>
</dbReference>
<reference evidence="1 2" key="1">
    <citation type="submission" date="2017-04" db="EMBL/GenBank/DDBJ databases">
        <title>Genome Sequence of the Model Brown-Rot Fungus Postia placenta SB12.</title>
        <authorList>
            <consortium name="DOE Joint Genome Institute"/>
            <person name="Gaskell J."/>
            <person name="Kersten P."/>
            <person name="Larrondo L.F."/>
            <person name="Canessa P."/>
            <person name="Martinez D."/>
            <person name="Hibbett D."/>
            <person name="Schmoll M."/>
            <person name="Kubicek C.P."/>
            <person name="Martinez A.T."/>
            <person name="Yadav J."/>
            <person name="Master E."/>
            <person name="Magnuson J.K."/>
            <person name="James T."/>
            <person name="Yaver D."/>
            <person name="Berka R."/>
            <person name="Labutti K."/>
            <person name="Lipzen A."/>
            <person name="Aerts A."/>
            <person name="Barry K."/>
            <person name="Henrissat B."/>
            <person name="Blanchette R."/>
            <person name="Grigoriev I."/>
            <person name="Cullen D."/>
        </authorList>
    </citation>
    <scope>NUCLEOTIDE SEQUENCE [LARGE SCALE GENOMIC DNA]</scope>
    <source>
        <strain evidence="1 2">MAD-698-R-SB12</strain>
    </source>
</reference>
<dbReference type="RefSeq" id="XP_024338453.1">
    <property type="nucleotide sequence ID" value="XM_024477008.1"/>
</dbReference>
<dbReference type="EMBL" id="KZ110598">
    <property type="protein sequence ID" value="OSX61659.1"/>
    <property type="molecule type" value="Genomic_DNA"/>
</dbReference>
<evidence type="ECO:0008006" key="3">
    <source>
        <dbReference type="Google" id="ProtNLM"/>
    </source>
</evidence>
<dbReference type="InterPro" id="IPR032675">
    <property type="entry name" value="LRR_dom_sf"/>
</dbReference>
<dbReference type="AlphaFoldDB" id="A0A1X6MZ64"/>
<keyword evidence="2" id="KW-1185">Reference proteome</keyword>
<dbReference type="GeneID" id="36321958"/>
<dbReference type="Proteomes" id="UP000194127">
    <property type="component" value="Unassembled WGS sequence"/>
</dbReference>
<organism evidence="1 2">
    <name type="scientific">Postia placenta MAD-698-R-SB12</name>
    <dbReference type="NCBI Taxonomy" id="670580"/>
    <lineage>
        <taxon>Eukaryota</taxon>
        <taxon>Fungi</taxon>
        <taxon>Dikarya</taxon>
        <taxon>Basidiomycota</taxon>
        <taxon>Agaricomycotina</taxon>
        <taxon>Agaricomycetes</taxon>
        <taxon>Polyporales</taxon>
        <taxon>Adustoporiaceae</taxon>
        <taxon>Rhodonia</taxon>
    </lineage>
</organism>
<evidence type="ECO:0000313" key="1">
    <source>
        <dbReference type="EMBL" id="OSX61659.1"/>
    </source>
</evidence>
<gene>
    <name evidence="1" type="ORF">POSPLADRAFT_1034220</name>
</gene>
<dbReference type="OrthoDB" id="2805260at2759"/>
<protein>
    <recommendedName>
        <fullName evidence="3">F-box domain-containing protein</fullName>
    </recommendedName>
</protein>
<proteinExistence type="predicted"/>
<dbReference type="Gene3D" id="3.80.10.10">
    <property type="entry name" value="Ribonuclease Inhibitor"/>
    <property type="match status" value="1"/>
</dbReference>
<evidence type="ECO:0000313" key="2">
    <source>
        <dbReference type="Proteomes" id="UP000194127"/>
    </source>
</evidence>